<evidence type="ECO:0000313" key="2">
    <source>
        <dbReference type="EMBL" id="CDP23353.1"/>
    </source>
</evidence>
<reference evidence="1" key="2">
    <citation type="submission" date="2008-07" db="EMBL/GenBank/DDBJ databases">
        <authorList>
            <person name="Genoscope - CEA"/>
        </authorList>
    </citation>
    <scope>NUCLEOTIDE SEQUENCE</scope>
    <source>
        <strain evidence="1">S mat+</strain>
    </source>
</reference>
<dbReference type="OrthoDB" id="5419927at2759"/>
<dbReference type="AlphaFoldDB" id="B2AY59"/>
<dbReference type="eggNOG" id="ENOG502SHRF">
    <property type="taxonomic scope" value="Eukaryota"/>
</dbReference>
<dbReference type="EMBL" id="FO904936">
    <property type="protein sequence ID" value="CDP23353.1"/>
    <property type="molecule type" value="Genomic_DNA"/>
</dbReference>
<dbReference type="VEuPathDB" id="FungiDB:PODANS_1_9970"/>
<dbReference type="HOGENOM" id="CLU_980468_0_0_1"/>
<dbReference type="PANTHER" id="PTHR40619">
    <property type="entry name" value="FUNGAL STAND N-TERMINAL GOODBYE DOMAIN-CONTAINING PROTEIN"/>
    <property type="match status" value="1"/>
</dbReference>
<evidence type="ECO:0000313" key="3">
    <source>
        <dbReference type="Proteomes" id="UP000001197"/>
    </source>
</evidence>
<dbReference type="EMBL" id="CU633901">
    <property type="protein sequence ID" value="CAP69333.1"/>
    <property type="molecule type" value="Genomic_DNA"/>
</dbReference>
<reference evidence="2" key="4">
    <citation type="submission" date="2015-04" db="EMBL/GenBank/DDBJ databases">
        <title>Maintaining two mating types: Structure of the mating type locus and its role in heterokaryosis in Podospora anserina.</title>
        <authorList>
            <person name="Grognet P."/>
            <person name="Bidard F."/>
            <person name="Kuchly C."/>
            <person name="Chan Ho Tong L."/>
            <person name="Coppin E."/>
            <person name="Ait Benkhali J."/>
            <person name="Couloux A."/>
            <person name="Wincker P."/>
            <person name="Debuchy R."/>
            <person name="Silar P."/>
        </authorList>
    </citation>
    <scope>NUCLEOTIDE SEQUENCE</scope>
</reference>
<protein>
    <submittedName>
        <fullName evidence="1">Podospora anserina S mat+ genomic DNA chromosome 1, supercontig 2</fullName>
    </submittedName>
</protein>
<organism evidence="1">
    <name type="scientific">Podospora anserina (strain S / ATCC MYA-4624 / DSM 980 / FGSC 10383)</name>
    <name type="common">Pleurage anserina</name>
    <dbReference type="NCBI Taxonomy" id="515849"/>
    <lineage>
        <taxon>Eukaryota</taxon>
        <taxon>Fungi</taxon>
        <taxon>Dikarya</taxon>
        <taxon>Ascomycota</taxon>
        <taxon>Pezizomycotina</taxon>
        <taxon>Sordariomycetes</taxon>
        <taxon>Sordariomycetidae</taxon>
        <taxon>Sordariales</taxon>
        <taxon>Podosporaceae</taxon>
        <taxon>Podospora</taxon>
        <taxon>Podospora anserina</taxon>
    </lineage>
</organism>
<dbReference type="GeneID" id="6193198"/>
<accession>B2AY59</accession>
<name>B2AY59_PODAN</name>
<dbReference type="Proteomes" id="UP000001197">
    <property type="component" value="Chromosome 1"/>
</dbReference>
<sequence length="284" mass="31850">MLDSLGNTVSHSKAQIRLYRGDPDPRHKAEDLHMAVLEFIHHAISYFDQSSAYQKTDTPVVESLKAFFQQSEYESKHNDALDRVKKASGAFESSISICSQTRVEKIYKNSETQNWPTISLYFTLAGVAKDFTGQNQIGILMIEDAFVTLLKSFESQVLILHDELAFECNSSLSTLSYLCALITEMMSSPGVFPLRFFCGLHCREVDALQAGYGIMRSLALDLLRLFGNANIATTGDPNMTAQGLMMNHLPTIFSIFSRLLLQNIPAGELSISWWMAHDGWFLNT</sequence>
<dbReference type="PANTHER" id="PTHR40619:SF3">
    <property type="entry name" value="FUNGAL STAND N-TERMINAL GOODBYE DOMAIN-CONTAINING PROTEIN"/>
    <property type="match status" value="1"/>
</dbReference>
<dbReference type="KEGG" id="pan:PODANSg5695"/>
<dbReference type="RefSeq" id="XP_001908660.1">
    <property type="nucleotide sequence ID" value="XM_001908625.1"/>
</dbReference>
<evidence type="ECO:0000313" key="1">
    <source>
        <dbReference type="EMBL" id="CAP69333.1"/>
    </source>
</evidence>
<proteinExistence type="predicted"/>
<keyword evidence="3" id="KW-1185">Reference proteome</keyword>
<reference evidence="1 3" key="1">
    <citation type="journal article" date="2008" name="Genome Biol.">
        <title>The genome sequence of the model ascomycete fungus Podospora anserina.</title>
        <authorList>
            <person name="Espagne E."/>
            <person name="Lespinet O."/>
            <person name="Malagnac F."/>
            <person name="Da Silva C."/>
            <person name="Jaillon O."/>
            <person name="Porcel B.M."/>
            <person name="Couloux A."/>
            <person name="Aury J.-M."/>
            <person name="Segurens B."/>
            <person name="Poulain J."/>
            <person name="Anthouard V."/>
            <person name="Grossetete S."/>
            <person name="Khalili H."/>
            <person name="Coppin E."/>
            <person name="Dequard-Chablat M."/>
            <person name="Picard M."/>
            <person name="Contamine V."/>
            <person name="Arnaise S."/>
            <person name="Bourdais A."/>
            <person name="Berteaux-Lecellier V."/>
            <person name="Gautheret D."/>
            <person name="de Vries R.P."/>
            <person name="Battaglia E."/>
            <person name="Coutinho P.M."/>
            <person name="Danchin E.G.J."/>
            <person name="Henrissat B."/>
            <person name="El Khoury R."/>
            <person name="Sainsard-Chanet A."/>
            <person name="Boivin A."/>
            <person name="Pinan-Lucarre B."/>
            <person name="Sellem C.H."/>
            <person name="Debuchy R."/>
            <person name="Wincker P."/>
            <person name="Weissenbach J."/>
            <person name="Silar P."/>
        </authorList>
    </citation>
    <scope>NUCLEOTIDE SEQUENCE [LARGE SCALE GENOMIC DNA]</scope>
    <source>
        <strain evidence="3">S / ATCC MYA-4624 / DSM 980 / FGSC 10383</strain>
        <strain evidence="1">S mat+</strain>
    </source>
</reference>
<gene>
    <name evidence="1" type="ORF">PODANS_1_9970</name>
</gene>
<reference evidence="3" key="3">
    <citation type="journal article" date="2014" name="Genetics">
        <title>Maintaining two mating types: Structure of the mating type locus and its role in heterokaryosis in Podospora anserina.</title>
        <authorList>
            <person name="Grognet P."/>
            <person name="Bidard F."/>
            <person name="Kuchly C."/>
            <person name="Tong L.C.H."/>
            <person name="Coppin E."/>
            <person name="Benkhali J.A."/>
            <person name="Couloux A."/>
            <person name="Wincker P."/>
            <person name="Debuchy R."/>
            <person name="Silar P."/>
        </authorList>
    </citation>
    <scope>GENOME REANNOTATION</scope>
    <source>
        <strain evidence="3">S / ATCC MYA-4624 / DSM 980 / FGSC 10383</strain>
    </source>
</reference>